<evidence type="ECO:0000313" key="3">
    <source>
        <dbReference type="Proteomes" id="UP000589516"/>
    </source>
</evidence>
<evidence type="ECO:0000313" key="2">
    <source>
        <dbReference type="EMBL" id="HIG63937.1"/>
    </source>
</evidence>
<sequence length="53" mass="6012">MGVQSEIVIPIHADGEFVAQLDIDSHTRDPFSQGEVVFLQRLCTRLAQLWNET</sequence>
<dbReference type="InterPro" id="IPR003018">
    <property type="entry name" value="GAF"/>
</dbReference>
<dbReference type="SUPFAM" id="SSF55781">
    <property type="entry name" value="GAF domain-like"/>
    <property type="match status" value="1"/>
</dbReference>
<proteinExistence type="predicted"/>
<feature type="domain" description="GAF" evidence="1">
    <location>
        <begin position="1"/>
        <end position="48"/>
    </location>
</feature>
<evidence type="ECO:0000259" key="1">
    <source>
        <dbReference type="Pfam" id="PF01590"/>
    </source>
</evidence>
<dbReference type="AlphaFoldDB" id="A0A7C7ZFQ4"/>
<dbReference type="InterPro" id="IPR029016">
    <property type="entry name" value="GAF-like_dom_sf"/>
</dbReference>
<name>A0A7C7ZFQ4_9ARCH</name>
<dbReference type="Proteomes" id="UP000589516">
    <property type="component" value="Unassembled WGS sequence"/>
</dbReference>
<dbReference type="EMBL" id="DUAV01000034">
    <property type="protein sequence ID" value="HIG63937.1"/>
    <property type="molecule type" value="Genomic_DNA"/>
</dbReference>
<protein>
    <submittedName>
        <fullName evidence="2">GAF domain-containing protein</fullName>
    </submittedName>
</protein>
<gene>
    <name evidence="2" type="ORF">EYQ16_05435</name>
</gene>
<organism evidence="2 3">
    <name type="scientific">Marine Group III euryarchaeote</name>
    <dbReference type="NCBI Taxonomy" id="2173149"/>
    <lineage>
        <taxon>Archaea</taxon>
        <taxon>Methanobacteriati</taxon>
        <taxon>Thermoplasmatota</taxon>
        <taxon>Thermoplasmata</taxon>
        <taxon>Candidatus Thermoprofundales</taxon>
    </lineage>
</organism>
<accession>A0A7C7ZFQ4</accession>
<dbReference type="Pfam" id="PF01590">
    <property type="entry name" value="GAF"/>
    <property type="match status" value="1"/>
</dbReference>
<reference evidence="3" key="1">
    <citation type="journal article" date="2019" name="bioRxiv">
        <title>Genome diversification in globally distributed novel marine Proteobacteria is linked to environmental adaptation.</title>
        <authorList>
            <person name="Zhou Z."/>
            <person name="Tran P.Q."/>
            <person name="Kieft K."/>
            <person name="Anantharaman K."/>
        </authorList>
    </citation>
    <scope>NUCLEOTIDE SEQUENCE [LARGE SCALE GENOMIC DNA]</scope>
</reference>
<dbReference type="Gene3D" id="3.30.450.40">
    <property type="match status" value="1"/>
</dbReference>
<comment type="caution">
    <text evidence="2">The sequence shown here is derived from an EMBL/GenBank/DDBJ whole genome shotgun (WGS) entry which is preliminary data.</text>
</comment>